<protein>
    <recommendedName>
        <fullName evidence="2">Reverse transcriptase domain-containing protein</fullName>
    </recommendedName>
</protein>
<sequence>MKRQLLDAHGPIPGMTLAQALITIQTMADHTQKWLDGSCSKNISSSSNSDEIATIISKLDNLGRDMKKLKENIHAIQVGFQLYGGPHLDKCSALLKNQLPLKDQDPGSFILSYSIERLDFNNALADLGASISIMPFSMYKCLGMGKLKPINMVIEMADNTKNSKLELRKSATDNSFTLGSTEEVDNVKILQSSSVCFYEKARRRGQVYNWETATYGKIWYDEDVYYLRSFKMEFPAIIYNDALTSRPEVSSDFKNEFSAIVYNDALATNHKISSEPLISPLDNNEIDFRMSLDKSDDEDYICI</sequence>
<accession>A0A6L2LPF9</accession>
<name>A0A6L2LPF9_TANCI</name>
<dbReference type="PANTHER" id="PTHR33067:SF31">
    <property type="entry name" value="RNA-DIRECTED DNA POLYMERASE"/>
    <property type="match status" value="1"/>
</dbReference>
<dbReference type="PANTHER" id="PTHR33067">
    <property type="entry name" value="RNA-DIRECTED DNA POLYMERASE-RELATED"/>
    <property type="match status" value="1"/>
</dbReference>
<dbReference type="EMBL" id="BKCJ010004893">
    <property type="protein sequence ID" value="GEU63696.1"/>
    <property type="molecule type" value="Genomic_DNA"/>
</dbReference>
<gene>
    <name evidence="1" type="ORF">Tci_035674</name>
</gene>
<evidence type="ECO:0000313" key="1">
    <source>
        <dbReference type="EMBL" id="GEU63696.1"/>
    </source>
</evidence>
<comment type="caution">
    <text evidence="1">The sequence shown here is derived from an EMBL/GenBank/DDBJ whole genome shotgun (WGS) entry which is preliminary data.</text>
</comment>
<dbReference type="AlphaFoldDB" id="A0A6L2LPF9"/>
<reference evidence="1" key="1">
    <citation type="journal article" date="2019" name="Sci. Rep.">
        <title>Draft genome of Tanacetum cinerariifolium, the natural source of mosquito coil.</title>
        <authorList>
            <person name="Yamashiro T."/>
            <person name="Shiraishi A."/>
            <person name="Satake H."/>
            <person name="Nakayama K."/>
        </authorList>
    </citation>
    <scope>NUCLEOTIDE SEQUENCE</scope>
</reference>
<proteinExistence type="predicted"/>
<evidence type="ECO:0008006" key="2">
    <source>
        <dbReference type="Google" id="ProtNLM"/>
    </source>
</evidence>
<organism evidence="1">
    <name type="scientific">Tanacetum cinerariifolium</name>
    <name type="common">Dalmatian daisy</name>
    <name type="synonym">Chrysanthemum cinerariifolium</name>
    <dbReference type="NCBI Taxonomy" id="118510"/>
    <lineage>
        <taxon>Eukaryota</taxon>
        <taxon>Viridiplantae</taxon>
        <taxon>Streptophyta</taxon>
        <taxon>Embryophyta</taxon>
        <taxon>Tracheophyta</taxon>
        <taxon>Spermatophyta</taxon>
        <taxon>Magnoliopsida</taxon>
        <taxon>eudicotyledons</taxon>
        <taxon>Gunneridae</taxon>
        <taxon>Pentapetalae</taxon>
        <taxon>asterids</taxon>
        <taxon>campanulids</taxon>
        <taxon>Asterales</taxon>
        <taxon>Asteraceae</taxon>
        <taxon>Asteroideae</taxon>
        <taxon>Anthemideae</taxon>
        <taxon>Anthemidinae</taxon>
        <taxon>Tanacetum</taxon>
    </lineage>
</organism>